<protein>
    <submittedName>
        <fullName evidence="1">Uncharacterized protein</fullName>
    </submittedName>
</protein>
<dbReference type="Proteomes" id="UP001066276">
    <property type="component" value="Chromosome 3_2"/>
</dbReference>
<name>A0AAV7TY97_PLEWA</name>
<organism evidence="1 2">
    <name type="scientific">Pleurodeles waltl</name>
    <name type="common">Iberian ribbed newt</name>
    <dbReference type="NCBI Taxonomy" id="8319"/>
    <lineage>
        <taxon>Eukaryota</taxon>
        <taxon>Metazoa</taxon>
        <taxon>Chordata</taxon>
        <taxon>Craniata</taxon>
        <taxon>Vertebrata</taxon>
        <taxon>Euteleostomi</taxon>
        <taxon>Amphibia</taxon>
        <taxon>Batrachia</taxon>
        <taxon>Caudata</taxon>
        <taxon>Salamandroidea</taxon>
        <taxon>Salamandridae</taxon>
        <taxon>Pleurodelinae</taxon>
        <taxon>Pleurodeles</taxon>
    </lineage>
</organism>
<dbReference type="AlphaFoldDB" id="A0AAV7TY97"/>
<keyword evidence="2" id="KW-1185">Reference proteome</keyword>
<gene>
    <name evidence="1" type="ORF">NDU88_006334</name>
</gene>
<evidence type="ECO:0000313" key="2">
    <source>
        <dbReference type="Proteomes" id="UP001066276"/>
    </source>
</evidence>
<accession>A0AAV7TY97</accession>
<dbReference type="EMBL" id="JANPWB010000006">
    <property type="protein sequence ID" value="KAJ1181124.1"/>
    <property type="molecule type" value="Genomic_DNA"/>
</dbReference>
<sequence>MGAWLPAQDGRCLIWWLRARASQYVVHRAESLLFSIPNPAYVVVRSDRIQRHELERFDRDRDRGVCLLSHAVLEQGGGPCRRCA</sequence>
<evidence type="ECO:0000313" key="1">
    <source>
        <dbReference type="EMBL" id="KAJ1181124.1"/>
    </source>
</evidence>
<comment type="caution">
    <text evidence="1">The sequence shown here is derived from an EMBL/GenBank/DDBJ whole genome shotgun (WGS) entry which is preliminary data.</text>
</comment>
<reference evidence="1" key="1">
    <citation type="journal article" date="2022" name="bioRxiv">
        <title>Sequencing and chromosome-scale assembly of the giantPleurodeles waltlgenome.</title>
        <authorList>
            <person name="Brown T."/>
            <person name="Elewa A."/>
            <person name="Iarovenko S."/>
            <person name="Subramanian E."/>
            <person name="Araus A.J."/>
            <person name="Petzold A."/>
            <person name="Susuki M."/>
            <person name="Suzuki K.-i.T."/>
            <person name="Hayashi T."/>
            <person name="Toyoda A."/>
            <person name="Oliveira C."/>
            <person name="Osipova E."/>
            <person name="Leigh N.D."/>
            <person name="Simon A."/>
            <person name="Yun M.H."/>
        </authorList>
    </citation>
    <scope>NUCLEOTIDE SEQUENCE</scope>
    <source>
        <strain evidence="1">20211129_DDA</strain>
        <tissue evidence="1">Liver</tissue>
    </source>
</reference>
<proteinExistence type="predicted"/>